<sequence>MTERFVQPQNSQESYGFPPSTAAIAGNKKTPTAVFFLFFCKRRLANGCLDFAAEWNGCSTSEKATERNNQDGMDFIEYVLHVLCCIFMHNFEFLLRFCNTVHNNKGLPDEKMRHPLKNQASHQAVFAHRQRENGNNKINFCCSRNGQKNTTNAA</sequence>
<gene>
    <name evidence="1" type="ORF">GY4MC1_1508</name>
</gene>
<dbReference type="EMBL" id="CP002293">
    <property type="protein sequence ID" value="ADP74299.1"/>
    <property type="molecule type" value="Genomic_DNA"/>
</dbReference>
<evidence type="ECO:0000313" key="1">
    <source>
        <dbReference type="EMBL" id="ADP74299.1"/>
    </source>
</evidence>
<proteinExistence type="predicted"/>
<accession>A0A7U3YEG3</accession>
<name>A0A7U3YEG3_GEOS0</name>
<protein>
    <submittedName>
        <fullName evidence="1">Uncharacterized protein</fullName>
    </submittedName>
</protein>
<reference evidence="1" key="1">
    <citation type="submission" date="2010-10" db="EMBL/GenBank/DDBJ databases">
        <title>Complete sequence of chromosome of Geobacillus sp. Y4.1MC1.</title>
        <authorList>
            <consortium name="US DOE Joint Genome Institute"/>
            <person name="Lucas S."/>
            <person name="Copeland A."/>
            <person name="Lapidus A."/>
            <person name="Cheng J.-F."/>
            <person name="Bruce D."/>
            <person name="Goodwin L."/>
            <person name="Pitluck S."/>
            <person name="Chertkov O."/>
            <person name="Zhang X."/>
            <person name="Detter J.C."/>
            <person name="Han C."/>
            <person name="Tapia R."/>
            <person name="Land M."/>
            <person name="Hauser L."/>
            <person name="Jeffries C."/>
            <person name="Kyrpides N."/>
            <person name="Ivanova N."/>
            <person name="Ovchinnikova G."/>
            <person name="Brumm P."/>
            <person name="Mead D."/>
            <person name="Woyke T."/>
        </authorList>
    </citation>
    <scope>NUCLEOTIDE SEQUENCE [LARGE SCALE GENOMIC DNA]</scope>
    <source>
        <strain evidence="1">Y4.1MC1</strain>
    </source>
</reference>
<organism evidence="1">
    <name type="scientific">Geobacillus sp. (strain Y4.1MC1)</name>
    <dbReference type="NCBI Taxonomy" id="581103"/>
    <lineage>
        <taxon>Bacteria</taxon>
        <taxon>Bacillati</taxon>
        <taxon>Bacillota</taxon>
        <taxon>Bacilli</taxon>
        <taxon>Bacillales</taxon>
        <taxon>Anoxybacillaceae</taxon>
        <taxon>Geobacillus</taxon>
    </lineage>
</organism>
<dbReference type="KEGG" id="gmc:GY4MC1_1508"/>
<dbReference type="AlphaFoldDB" id="A0A7U3YEG3"/>